<proteinExistence type="predicted"/>
<name>A0A8J2LDP1_9HEXA</name>
<organism evidence="1 2">
    <name type="scientific">Allacma fusca</name>
    <dbReference type="NCBI Taxonomy" id="39272"/>
    <lineage>
        <taxon>Eukaryota</taxon>
        <taxon>Metazoa</taxon>
        <taxon>Ecdysozoa</taxon>
        <taxon>Arthropoda</taxon>
        <taxon>Hexapoda</taxon>
        <taxon>Collembola</taxon>
        <taxon>Symphypleona</taxon>
        <taxon>Sminthuridae</taxon>
        <taxon>Allacma</taxon>
    </lineage>
</organism>
<evidence type="ECO:0000313" key="1">
    <source>
        <dbReference type="EMBL" id="CAG7820503.1"/>
    </source>
</evidence>
<dbReference type="Proteomes" id="UP000708208">
    <property type="component" value="Unassembled WGS sequence"/>
</dbReference>
<reference evidence="1" key="1">
    <citation type="submission" date="2021-06" db="EMBL/GenBank/DDBJ databases">
        <authorList>
            <person name="Hodson N. C."/>
            <person name="Mongue J. A."/>
            <person name="Jaron S. K."/>
        </authorList>
    </citation>
    <scope>NUCLEOTIDE SEQUENCE</scope>
</reference>
<gene>
    <name evidence="1" type="ORF">AFUS01_LOCUS30893</name>
</gene>
<sequence>MRIKKENISKHDPYKVLIEARFPKIWSPYSILCIKILPDQAVPNSRIPCLPYQFL</sequence>
<comment type="caution">
    <text evidence="1">The sequence shown here is derived from an EMBL/GenBank/DDBJ whole genome shotgun (WGS) entry which is preliminary data.</text>
</comment>
<evidence type="ECO:0000313" key="2">
    <source>
        <dbReference type="Proteomes" id="UP000708208"/>
    </source>
</evidence>
<feature type="non-terminal residue" evidence="1">
    <location>
        <position position="1"/>
    </location>
</feature>
<dbReference type="EMBL" id="CAJVCH010480431">
    <property type="protein sequence ID" value="CAG7820503.1"/>
    <property type="molecule type" value="Genomic_DNA"/>
</dbReference>
<dbReference type="AlphaFoldDB" id="A0A8J2LDP1"/>
<protein>
    <submittedName>
        <fullName evidence="1">Uncharacterized protein</fullName>
    </submittedName>
</protein>
<accession>A0A8J2LDP1</accession>
<keyword evidence="2" id="KW-1185">Reference proteome</keyword>